<protein>
    <submittedName>
        <fullName evidence="1">11687_t:CDS:1</fullName>
    </submittedName>
</protein>
<sequence>MTSSKKSVGVQFALNITPGMGILNSSYEHSFYDELLSMNPPPYKLTIKVDELIAPANNSRRSTQHRRNPIAFAPPRPPNAFVLFRKDYFAKYKSNEQKINNTNISRLASIEWKAQPPSVRYYFYILFEAAKEKHLLETERSWNSNNENFQIVDSNFSEYLNIPVINNEMNSENNTYNFDNNYPGSNDPIPGSNNPIPVHLNPTRIQMFPFQNRDIRVEVYTLVLLAKNTNASLLCFSCLHKELKNLNVLFKIIKAIKFLDITEDANKI</sequence>
<keyword evidence="2" id="KW-1185">Reference proteome</keyword>
<dbReference type="EMBL" id="CAJVPM010001083">
    <property type="protein sequence ID" value="CAG8459237.1"/>
    <property type="molecule type" value="Genomic_DNA"/>
</dbReference>
<gene>
    <name evidence="1" type="ORF">SCALOS_LOCUS1536</name>
</gene>
<evidence type="ECO:0000313" key="1">
    <source>
        <dbReference type="EMBL" id="CAG8459237.1"/>
    </source>
</evidence>
<accession>A0ACA9K8J2</accession>
<reference evidence="1" key="1">
    <citation type="submission" date="2021-06" db="EMBL/GenBank/DDBJ databases">
        <authorList>
            <person name="Kallberg Y."/>
            <person name="Tangrot J."/>
            <person name="Rosling A."/>
        </authorList>
    </citation>
    <scope>NUCLEOTIDE SEQUENCE</scope>
    <source>
        <strain evidence="1">AU212A</strain>
    </source>
</reference>
<evidence type="ECO:0000313" key="2">
    <source>
        <dbReference type="Proteomes" id="UP000789860"/>
    </source>
</evidence>
<organism evidence="1 2">
    <name type="scientific">Scutellospora calospora</name>
    <dbReference type="NCBI Taxonomy" id="85575"/>
    <lineage>
        <taxon>Eukaryota</taxon>
        <taxon>Fungi</taxon>
        <taxon>Fungi incertae sedis</taxon>
        <taxon>Mucoromycota</taxon>
        <taxon>Glomeromycotina</taxon>
        <taxon>Glomeromycetes</taxon>
        <taxon>Diversisporales</taxon>
        <taxon>Gigasporaceae</taxon>
        <taxon>Scutellospora</taxon>
    </lineage>
</organism>
<dbReference type="Proteomes" id="UP000789860">
    <property type="component" value="Unassembled WGS sequence"/>
</dbReference>
<name>A0ACA9K8J2_9GLOM</name>
<proteinExistence type="predicted"/>
<comment type="caution">
    <text evidence="1">The sequence shown here is derived from an EMBL/GenBank/DDBJ whole genome shotgun (WGS) entry which is preliminary data.</text>
</comment>